<organism evidence="3">
    <name type="scientific">Leptocylindrus danicus</name>
    <dbReference type="NCBI Taxonomy" id="163516"/>
    <lineage>
        <taxon>Eukaryota</taxon>
        <taxon>Sar</taxon>
        <taxon>Stramenopiles</taxon>
        <taxon>Ochrophyta</taxon>
        <taxon>Bacillariophyta</taxon>
        <taxon>Coscinodiscophyceae</taxon>
        <taxon>Chaetocerotophycidae</taxon>
        <taxon>Leptocylindrales</taxon>
        <taxon>Leptocylindraceae</taxon>
        <taxon>Leptocylindrus</taxon>
    </lineage>
</organism>
<feature type="coiled-coil region" evidence="1">
    <location>
        <begin position="15"/>
        <end position="74"/>
    </location>
</feature>
<proteinExistence type="predicted"/>
<protein>
    <submittedName>
        <fullName evidence="3">Uncharacterized protein</fullName>
    </submittedName>
</protein>
<keyword evidence="1" id="KW-0175">Coiled coil</keyword>
<keyword evidence="2" id="KW-0472">Membrane</keyword>
<feature type="transmembrane region" description="Helical" evidence="2">
    <location>
        <begin position="196"/>
        <end position="216"/>
    </location>
</feature>
<name>A0A7S2KMF5_9STRA</name>
<evidence type="ECO:0000256" key="2">
    <source>
        <dbReference type="SAM" id="Phobius"/>
    </source>
</evidence>
<sequence>MAKMDFDSMTEEEEVEALTQEEMRKNKRASNLRNANGVDYAPWMNISEEDENKIRQLMKERTAARRARQLQEQEVKGNLYLDSQAQELSGTGLNYKILGDEVELEWATKSETNTAGFIVRRRPAKTNDWSIVASYQDWGPLTSQGADGGVYRYLDETVSPGGWVYRISEVDANGEDSDLCQCLVEIQTAEEQRAGLIAGVGIAVFGLAAVVGGVLLDPMNGY</sequence>
<reference evidence="3" key="1">
    <citation type="submission" date="2021-01" db="EMBL/GenBank/DDBJ databases">
        <authorList>
            <person name="Corre E."/>
            <person name="Pelletier E."/>
            <person name="Niang G."/>
            <person name="Scheremetjew M."/>
            <person name="Finn R."/>
            <person name="Kale V."/>
            <person name="Holt S."/>
            <person name="Cochrane G."/>
            <person name="Meng A."/>
            <person name="Brown T."/>
            <person name="Cohen L."/>
        </authorList>
    </citation>
    <scope>NUCLEOTIDE SEQUENCE</scope>
    <source>
        <strain evidence="3">B650</strain>
    </source>
</reference>
<keyword evidence="2" id="KW-0812">Transmembrane</keyword>
<accession>A0A7S2KMF5</accession>
<evidence type="ECO:0000313" key="3">
    <source>
        <dbReference type="EMBL" id="CAD9579213.1"/>
    </source>
</evidence>
<evidence type="ECO:0000256" key="1">
    <source>
        <dbReference type="SAM" id="Coils"/>
    </source>
</evidence>
<gene>
    <name evidence="3" type="ORF">LDAN0321_LOCUS9800</name>
</gene>
<dbReference type="EMBL" id="HBGY01015104">
    <property type="protein sequence ID" value="CAD9579213.1"/>
    <property type="molecule type" value="Transcribed_RNA"/>
</dbReference>
<dbReference type="AlphaFoldDB" id="A0A7S2KMF5"/>
<keyword evidence="2" id="KW-1133">Transmembrane helix</keyword>